<feature type="domain" description="Recombinase" evidence="2">
    <location>
        <begin position="170"/>
        <end position="284"/>
    </location>
</feature>
<dbReference type="GO" id="GO:0000150">
    <property type="term" value="F:DNA strand exchange activity"/>
    <property type="evidence" value="ECO:0007669"/>
    <property type="project" value="InterPro"/>
</dbReference>
<dbReference type="GO" id="GO:0003677">
    <property type="term" value="F:DNA binding"/>
    <property type="evidence" value="ECO:0007669"/>
    <property type="project" value="InterPro"/>
</dbReference>
<dbReference type="Pfam" id="PF00239">
    <property type="entry name" value="Resolvase"/>
    <property type="match status" value="1"/>
</dbReference>
<dbReference type="PANTHER" id="PTHR30461:SF23">
    <property type="entry name" value="DNA RECOMBINASE-RELATED"/>
    <property type="match status" value="1"/>
</dbReference>
<dbReference type="Gene3D" id="3.40.50.1390">
    <property type="entry name" value="Resolvase, N-terminal catalytic domain"/>
    <property type="match status" value="1"/>
</dbReference>
<name>A0A7W6IPR6_9HYPH</name>
<dbReference type="AlphaFoldDB" id="A0A7W6IPR6"/>
<gene>
    <name evidence="3" type="ORF">GGR20_003262</name>
</gene>
<dbReference type="PROSITE" id="PS51736">
    <property type="entry name" value="RECOMBINASES_3"/>
    <property type="match status" value="1"/>
</dbReference>
<accession>A0A7W6IPR6</accession>
<dbReference type="SMART" id="SM00857">
    <property type="entry name" value="Resolvase"/>
    <property type="match status" value="1"/>
</dbReference>
<feature type="domain" description="Resolvase/invertase-type recombinase catalytic" evidence="1">
    <location>
        <begin position="10"/>
        <end position="162"/>
    </location>
</feature>
<sequence length="528" mass="58734">MSAALAKLLRCAVYTRVSSEYGLEQEFNSLAAQREACEAYITSQKHEGWTLVPTAFDDGGFSGGSMNRPALQQLLAAIDAGEVDIVVVYKVDRLTRSLADFAKLVERFDARQVSFVSVTQSFNTTSSMGRLTLNVLLSFAQFEREVTGERIRDKIAASKKKGLRMGGPVPLGYDTEDKKLVINPAEVETIRFIFRRYLELRSLTGLLRELRERGLTTKISKLRDGTQRGGVPFSKGPLAYLLRNRVYIGDVCHKGQHYSGHHPPIIALEQFEAVQTALSEAAPSSTMRINTNALLAGKLFDDRGFRMTPTTANKVGVRYRYYTSFALQQGRREEAGSVPRVSAPAIEQAVLELVREHLSSASQNPEEVTEDPAELTPAIARVIVRRDSLEVHYIASTGEEVAMSWPWTSTKRKARQQVVGRSGDQRSNRPIRAETRARMLAGMAKARSWLDEVLAGRVKGTHEIAEREGCSERSARMTLNLAFLSPEVVKAVVDGSISNGMTVTQLTEAEMDWDEQSELLRCSWSPQR</sequence>
<dbReference type="EMBL" id="JACIEW010000009">
    <property type="protein sequence ID" value="MBB4053600.1"/>
    <property type="molecule type" value="Genomic_DNA"/>
</dbReference>
<evidence type="ECO:0000313" key="3">
    <source>
        <dbReference type="EMBL" id="MBB4053600.1"/>
    </source>
</evidence>
<dbReference type="Proteomes" id="UP000547011">
    <property type="component" value="Unassembled WGS sequence"/>
</dbReference>
<proteinExistence type="predicted"/>
<dbReference type="CDD" id="cd03768">
    <property type="entry name" value="SR_ResInv"/>
    <property type="match status" value="1"/>
</dbReference>
<dbReference type="InterPro" id="IPR011109">
    <property type="entry name" value="DNA_bind_recombinase_dom"/>
</dbReference>
<dbReference type="InterPro" id="IPR006119">
    <property type="entry name" value="Resolv_N"/>
</dbReference>
<reference evidence="3 4" key="1">
    <citation type="submission" date="2020-08" db="EMBL/GenBank/DDBJ databases">
        <title>Genomic Encyclopedia of Type Strains, Phase IV (KMG-IV): sequencing the most valuable type-strain genomes for metagenomic binning, comparative biology and taxonomic classification.</title>
        <authorList>
            <person name="Goeker M."/>
        </authorList>
    </citation>
    <scope>NUCLEOTIDE SEQUENCE [LARGE SCALE GENOMIC DNA]</scope>
    <source>
        <strain evidence="3 4">DSM 23447</strain>
    </source>
</reference>
<organism evidence="3 4">
    <name type="scientific">Devosia subaequoris</name>
    <dbReference type="NCBI Taxonomy" id="395930"/>
    <lineage>
        <taxon>Bacteria</taxon>
        <taxon>Pseudomonadati</taxon>
        <taxon>Pseudomonadota</taxon>
        <taxon>Alphaproteobacteria</taxon>
        <taxon>Hyphomicrobiales</taxon>
        <taxon>Devosiaceae</taxon>
        <taxon>Devosia</taxon>
    </lineage>
</organism>
<dbReference type="SUPFAM" id="SSF109709">
    <property type="entry name" value="KorB DNA-binding domain-like"/>
    <property type="match status" value="1"/>
</dbReference>
<keyword evidence="4" id="KW-1185">Reference proteome</keyword>
<dbReference type="PANTHER" id="PTHR30461">
    <property type="entry name" value="DNA-INVERTASE FROM LAMBDOID PROPHAGE"/>
    <property type="match status" value="1"/>
</dbReference>
<dbReference type="PROSITE" id="PS51737">
    <property type="entry name" value="RECOMBINASE_DNA_BIND"/>
    <property type="match status" value="1"/>
</dbReference>
<dbReference type="InterPro" id="IPR038109">
    <property type="entry name" value="DNA_bind_recomb_sf"/>
</dbReference>
<evidence type="ECO:0000259" key="2">
    <source>
        <dbReference type="PROSITE" id="PS51737"/>
    </source>
</evidence>
<dbReference type="InterPro" id="IPR036162">
    <property type="entry name" value="Resolvase-like_N_sf"/>
</dbReference>
<dbReference type="Gene3D" id="3.90.1750.20">
    <property type="entry name" value="Putative Large Serine Recombinase, Chain B, Domain 2"/>
    <property type="match status" value="1"/>
</dbReference>
<evidence type="ECO:0000313" key="4">
    <source>
        <dbReference type="Proteomes" id="UP000547011"/>
    </source>
</evidence>
<protein>
    <submittedName>
        <fullName evidence="3">DNA invertase Pin-like site-specific DNA recombinase</fullName>
    </submittedName>
</protein>
<dbReference type="SUPFAM" id="SSF53041">
    <property type="entry name" value="Resolvase-like"/>
    <property type="match status" value="1"/>
</dbReference>
<dbReference type="RefSeq" id="WP_183312378.1">
    <property type="nucleotide sequence ID" value="NZ_JACIEW010000009.1"/>
</dbReference>
<dbReference type="Pfam" id="PF07508">
    <property type="entry name" value="Recombinase"/>
    <property type="match status" value="1"/>
</dbReference>
<comment type="caution">
    <text evidence="3">The sequence shown here is derived from an EMBL/GenBank/DDBJ whole genome shotgun (WGS) entry which is preliminary data.</text>
</comment>
<dbReference type="InterPro" id="IPR050639">
    <property type="entry name" value="SSR_resolvase"/>
</dbReference>
<evidence type="ECO:0000259" key="1">
    <source>
        <dbReference type="PROSITE" id="PS51736"/>
    </source>
</evidence>